<protein>
    <recommendedName>
        <fullName evidence="4 12">3,4-dihydroxy-2-butanone 4-phosphate synthase</fullName>
        <shortName evidence="12">DHBP synthase</shortName>
        <ecNumber evidence="3 12">4.1.99.12</ecNumber>
    </recommendedName>
</protein>
<evidence type="ECO:0000256" key="12">
    <source>
        <dbReference type="RuleBase" id="RU003843"/>
    </source>
</evidence>
<proteinExistence type="inferred from homology"/>
<evidence type="ECO:0000256" key="3">
    <source>
        <dbReference type="ARBA" id="ARBA00012153"/>
    </source>
</evidence>
<evidence type="ECO:0000256" key="6">
    <source>
        <dbReference type="ARBA" id="ARBA00022723"/>
    </source>
</evidence>
<dbReference type="Gene3D" id="3.90.870.10">
    <property type="entry name" value="DHBP synthase"/>
    <property type="match status" value="1"/>
</dbReference>
<organism evidence="13 14">
    <name type="scientific">Maudiozyma exigua</name>
    <name type="common">Yeast</name>
    <name type="synonym">Kazachstania exigua</name>
    <dbReference type="NCBI Taxonomy" id="34358"/>
    <lineage>
        <taxon>Eukaryota</taxon>
        <taxon>Fungi</taxon>
        <taxon>Dikarya</taxon>
        <taxon>Ascomycota</taxon>
        <taxon>Saccharomycotina</taxon>
        <taxon>Saccharomycetes</taxon>
        <taxon>Saccharomycetales</taxon>
        <taxon>Saccharomycetaceae</taxon>
        <taxon>Maudiozyma</taxon>
    </lineage>
</organism>
<dbReference type="GO" id="GO:0008686">
    <property type="term" value="F:3,4-dihydroxy-2-butanone-4-phosphate synthase activity"/>
    <property type="evidence" value="ECO:0007669"/>
    <property type="project" value="UniProtKB-EC"/>
</dbReference>
<comment type="cofactor">
    <cofactor evidence="12">
        <name>Mg(2+)</name>
        <dbReference type="ChEBI" id="CHEBI:18420"/>
    </cofactor>
    <cofactor evidence="12">
        <name>Mn(2+)</name>
        <dbReference type="ChEBI" id="CHEBI:29035"/>
    </cofactor>
    <text evidence="12">Binds 2 divalent metal cations per subunit. Magnesium or manganese.</text>
</comment>
<dbReference type="GO" id="GO:0009231">
    <property type="term" value="P:riboflavin biosynthetic process"/>
    <property type="evidence" value="ECO:0007669"/>
    <property type="project" value="UniProtKB-KW"/>
</dbReference>
<dbReference type="EMBL" id="PUHR01000304">
    <property type="protein sequence ID" value="KAG0655175.1"/>
    <property type="molecule type" value="Genomic_DNA"/>
</dbReference>
<evidence type="ECO:0000256" key="1">
    <source>
        <dbReference type="ARBA" id="ARBA00004904"/>
    </source>
</evidence>
<dbReference type="PANTHER" id="PTHR21327">
    <property type="entry name" value="GTP CYCLOHYDROLASE II-RELATED"/>
    <property type="match status" value="1"/>
</dbReference>
<reference evidence="13 14" key="1">
    <citation type="submission" date="2020-11" db="EMBL/GenBank/DDBJ databases">
        <title>Kefir isolates.</title>
        <authorList>
            <person name="Marcisauskas S."/>
            <person name="Kim Y."/>
            <person name="Blasche S."/>
        </authorList>
    </citation>
    <scope>NUCLEOTIDE SEQUENCE [LARGE SCALE GENOMIC DNA]</scope>
    <source>
        <strain evidence="13 14">OG2</strain>
    </source>
</reference>
<evidence type="ECO:0000256" key="8">
    <source>
        <dbReference type="ARBA" id="ARBA00023206"/>
    </source>
</evidence>
<evidence type="ECO:0000256" key="2">
    <source>
        <dbReference type="ARBA" id="ARBA00011738"/>
    </source>
</evidence>
<comment type="caution">
    <text evidence="13">The sequence shown here is derived from an EMBL/GenBank/DDBJ whole genome shotgun (WGS) entry which is preliminary data.</text>
</comment>
<comment type="pathway">
    <text evidence="1 12">Cofactor biosynthesis; riboflavin biosynthesis; 2-hydroxy-3-oxobutyl phosphate from D-ribulose 5-phosphate: step 1/1.</text>
</comment>
<dbReference type="Proteomes" id="UP000750334">
    <property type="component" value="Unassembled WGS sequence"/>
</dbReference>
<dbReference type="PANTHER" id="PTHR21327:SF18">
    <property type="entry name" value="3,4-DIHYDROXY-2-BUTANONE 4-PHOSPHATE SYNTHASE"/>
    <property type="match status" value="1"/>
</dbReference>
<sequence length="212" mass="23082">MSTFMPIAQAIEHFKQNKFVIVMDDESRENEGDLICAAQNVTTEQIAFLVRHSSGYICTPMTNKIADRLDLPLLRTGMKYVSNADDRHGTAYTITVDAVEGTTTGISAHDRALTCKTLATSTSKPTDFLKPGHICPLRAVDGGVLNRRGHTEAAVDLCQLSGLESVGVICELVNDGDGSMMRLKDCEEFGKQFNIPLITIDALADYIKANAN</sequence>
<comment type="similarity">
    <text evidence="11 12">Belongs to the DHBP synthase family.</text>
</comment>
<dbReference type="GO" id="GO:0005758">
    <property type="term" value="C:mitochondrial intermembrane space"/>
    <property type="evidence" value="ECO:0007669"/>
    <property type="project" value="TreeGrafter"/>
</dbReference>
<keyword evidence="9 12" id="KW-0464">Manganese</keyword>
<gene>
    <name evidence="13" type="primary">RIB3_2</name>
    <name evidence="13" type="ORF">C6P45_003142</name>
</gene>
<comment type="function">
    <text evidence="12">Catalyzes the conversion of D-ribulose 5-phosphate to formate and 3,4-dihydroxy-2-butanone 4-phosphate.</text>
</comment>
<dbReference type="OrthoDB" id="60371at2759"/>
<dbReference type="NCBIfam" id="TIGR00506">
    <property type="entry name" value="ribB"/>
    <property type="match status" value="1"/>
</dbReference>
<evidence type="ECO:0000313" key="13">
    <source>
        <dbReference type="EMBL" id="KAG0655175.1"/>
    </source>
</evidence>
<evidence type="ECO:0000256" key="5">
    <source>
        <dbReference type="ARBA" id="ARBA00022619"/>
    </source>
</evidence>
<dbReference type="SUPFAM" id="SSF55821">
    <property type="entry name" value="YrdC/RibB"/>
    <property type="match status" value="1"/>
</dbReference>
<dbReference type="GO" id="GO:0005829">
    <property type="term" value="C:cytosol"/>
    <property type="evidence" value="ECO:0007669"/>
    <property type="project" value="TreeGrafter"/>
</dbReference>
<keyword evidence="5 12" id="KW-0686">Riboflavin biosynthesis</keyword>
<evidence type="ECO:0000313" key="14">
    <source>
        <dbReference type="Proteomes" id="UP000750334"/>
    </source>
</evidence>
<keyword evidence="8" id="KW-0318">Glutathionylation</keyword>
<name>A0A9P6VU86_MAUEX</name>
<dbReference type="AlphaFoldDB" id="A0A9P6VU86"/>
<dbReference type="InterPro" id="IPR017945">
    <property type="entry name" value="DHBP_synth_RibB-like_a/b_dom"/>
</dbReference>
<comment type="catalytic activity">
    <reaction evidence="12">
        <text>D-ribulose 5-phosphate = (2S)-2-hydroxy-3-oxobutyl phosphate + formate + H(+)</text>
        <dbReference type="Rhea" id="RHEA:18457"/>
        <dbReference type="ChEBI" id="CHEBI:15378"/>
        <dbReference type="ChEBI" id="CHEBI:15740"/>
        <dbReference type="ChEBI" id="CHEBI:58121"/>
        <dbReference type="ChEBI" id="CHEBI:58830"/>
        <dbReference type="EC" id="4.1.99.12"/>
    </reaction>
</comment>
<dbReference type="Pfam" id="PF00926">
    <property type="entry name" value="DHBP_synthase"/>
    <property type="match status" value="1"/>
</dbReference>
<dbReference type="GO" id="GO:0046872">
    <property type="term" value="F:metal ion binding"/>
    <property type="evidence" value="ECO:0007669"/>
    <property type="project" value="UniProtKB-KW"/>
</dbReference>
<keyword evidence="10 12" id="KW-0456">Lyase</keyword>
<comment type="subunit">
    <text evidence="2 12">Homodimer.</text>
</comment>
<evidence type="ECO:0000256" key="4">
    <source>
        <dbReference type="ARBA" id="ARBA00018836"/>
    </source>
</evidence>
<evidence type="ECO:0000256" key="9">
    <source>
        <dbReference type="ARBA" id="ARBA00023211"/>
    </source>
</evidence>
<evidence type="ECO:0000256" key="11">
    <source>
        <dbReference type="ARBA" id="ARBA00060730"/>
    </source>
</evidence>
<dbReference type="InterPro" id="IPR000422">
    <property type="entry name" value="DHBP_synthase_RibB"/>
</dbReference>
<dbReference type="EC" id="4.1.99.12" evidence="3 12"/>
<accession>A0A9P6VU86</accession>
<keyword evidence="6 12" id="KW-0479">Metal-binding</keyword>
<dbReference type="FunFam" id="3.90.870.10:FF:000002">
    <property type="entry name" value="3,4-dihydroxy-2-butanone 4-phosphate synthase"/>
    <property type="match status" value="1"/>
</dbReference>
<keyword evidence="7 12" id="KW-0460">Magnesium</keyword>
<evidence type="ECO:0000256" key="7">
    <source>
        <dbReference type="ARBA" id="ARBA00022842"/>
    </source>
</evidence>
<evidence type="ECO:0000256" key="10">
    <source>
        <dbReference type="ARBA" id="ARBA00023239"/>
    </source>
</evidence>
<keyword evidence="14" id="KW-1185">Reference proteome</keyword>